<name>A0ACB8XNF4_ARCLA</name>
<dbReference type="EMBL" id="CM042062">
    <property type="protein sequence ID" value="KAI3669734.1"/>
    <property type="molecule type" value="Genomic_DNA"/>
</dbReference>
<reference evidence="1 2" key="2">
    <citation type="journal article" date="2022" name="Mol. Ecol. Resour.">
        <title>The genomes of chicory, endive, great burdock and yacon provide insights into Asteraceae paleo-polyploidization history and plant inulin production.</title>
        <authorList>
            <person name="Fan W."/>
            <person name="Wang S."/>
            <person name="Wang H."/>
            <person name="Wang A."/>
            <person name="Jiang F."/>
            <person name="Liu H."/>
            <person name="Zhao H."/>
            <person name="Xu D."/>
            <person name="Zhang Y."/>
        </authorList>
    </citation>
    <scope>NUCLEOTIDE SEQUENCE [LARGE SCALE GENOMIC DNA]</scope>
    <source>
        <strain evidence="2">cv. Niubang</strain>
    </source>
</reference>
<evidence type="ECO:0000313" key="1">
    <source>
        <dbReference type="EMBL" id="KAI3669734.1"/>
    </source>
</evidence>
<organism evidence="1 2">
    <name type="scientific">Arctium lappa</name>
    <name type="common">Greater burdock</name>
    <name type="synonym">Lappa major</name>
    <dbReference type="NCBI Taxonomy" id="4217"/>
    <lineage>
        <taxon>Eukaryota</taxon>
        <taxon>Viridiplantae</taxon>
        <taxon>Streptophyta</taxon>
        <taxon>Embryophyta</taxon>
        <taxon>Tracheophyta</taxon>
        <taxon>Spermatophyta</taxon>
        <taxon>Magnoliopsida</taxon>
        <taxon>eudicotyledons</taxon>
        <taxon>Gunneridae</taxon>
        <taxon>Pentapetalae</taxon>
        <taxon>asterids</taxon>
        <taxon>campanulids</taxon>
        <taxon>Asterales</taxon>
        <taxon>Asteraceae</taxon>
        <taxon>Carduoideae</taxon>
        <taxon>Cardueae</taxon>
        <taxon>Arctiinae</taxon>
        <taxon>Arctium</taxon>
    </lineage>
</organism>
<proteinExistence type="predicted"/>
<keyword evidence="2" id="KW-1185">Reference proteome</keyword>
<accession>A0ACB8XNF4</accession>
<sequence>MAIIFSSSNMIMQIRNHSSPSPSSVKAVGFSKGNFVNPINLKIASNFKHKPCSFAIHACQAESDRDFVAKELEAKRIMVTPTKPELDNFKEPELEKQSLKFVEAKKSGASSSKEKIITHTSSMDYQQVLKYPLVTEAAMHKIINENTLVFMVDVRANKKDIRNAFENMLKIKTKKINTLINYDGTKKAYIQLSSDNQAVTVAKKMKILA</sequence>
<evidence type="ECO:0000313" key="2">
    <source>
        <dbReference type="Proteomes" id="UP001055879"/>
    </source>
</evidence>
<gene>
    <name evidence="1" type="ORF">L6452_41106</name>
</gene>
<protein>
    <submittedName>
        <fullName evidence="1">Uncharacterized protein</fullName>
    </submittedName>
</protein>
<reference evidence="2" key="1">
    <citation type="journal article" date="2022" name="Mol. Ecol. Resour.">
        <title>The genomes of chicory, endive, great burdock and yacon provide insights into Asteraceae palaeo-polyploidization history and plant inulin production.</title>
        <authorList>
            <person name="Fan W."/>
            <person name="Wang S."/>
            <person name="Wang H."/>
            <person name="Wang A."/>
            <person name="Jiang F."/>
            <person name="Liu H."/>
            <person name="Zhao H."/>
            <person name="Xu D."/>
            <person name="Zhang Y."/>
        </authorList>
    </citation>
    <scope>NUCLEOTIDE SEQUENCE [LARGE SCALE GENOMIC DNA]</scope>
    <source>
        <strain evidence="2">cv. Niubang</strain>
    </source>
</reference>
<comment type="caution">
    <text evidence="1">The sequence shown here is derived from an EMBL/GenBank/DDBJ whole genome shotgun (WGS) entry which is preliminary data.</text>
</comment>
<dbReference type="Proteomes" id="UP001055879">
    <property type="component" value="Linkage Group LG16"/>
</dbReference>